<keyword evidence="4" id="KW-1185">Reference proteome</keyword>
<dbReference type="AlphaFoldDB" id="A0A9P7EAP6"/>
<dbReference type="RefSeq" id="XP_041192856.1">
    <property type="nucleotide sequence ID" value="XM_041342640.1"/>
</dbReference>
<dbReference type="InterPro" id="IPR053020">
    <property type="entry name" value="Smr_domain_protein"/>
</dbReference>
<name>A0A9P7EAP6_9AGAM</name>
<dbReference type="InterPro" id="IPR036063">
    <property type="entry name" value="Smr_dom_sf"/>
</dbReference>
<gene>
    <name evidence="3" type="ORF">BJ212DRAFT_208249</name>
</gene>
<feature type="region of interest" description="Disordered" evidence="1">
    <location>
        <begin position="80"/>
        <end position="114"/>
    </location>
</feature>
<dbReference type="SUPFAM" id="SSF160443">
    <property type="entry name" value="SMR domain-like"/>
    <property type="match status" value="1"/>
</dbReference>
<dbReference type="InterPro" id="IPR013899">
    <property type="entry name" value="DUF1771"/>
</dbReference>
<dbReference type="Gene3D" id="3.30.1370.110">
    <property type="match status" value="1"/>
</dbReference>
<dbReference type="PANTHER" id="PTHR47417">
    <property type="entry name" value="SMR DOMAIN-CONTAINING PROTEIN YPL199C"/>
    <property type="match status" value="1"/>
</dbReference>
<dbReference type="PROSITE" id="PS50828">
    <property type="entry name" value="SMR"/>
    <property type="match status" value="1"/>
</dbReference>
<dbReference type="PANTHER" id="PTHR47417:SF1">
    <property type="entry name" value="SMR DOMAIN-CONTAINING PROTEIN YPL199C"/>
    <property type="match status" value="1"/>
</dbReference>
<dbReference type="SMART" id="SM00463">
    <property type="entry name" value="SMR"/>
    <property type="match status" value="1"/>
</dbReference>
<dbReference type="OrthoDB" id="3231855at2759"/>
<feature type="domain" description="Smr" evidence="2">
    <location>
        <begin position="262"/>
        <end position="338"/>
    </location>
</feature>
<sequence>MQMFIPTVLSALETLLKGPTRLLWKVISIFFGSGKSPPPPPIPSLALCSLSDSPYECAHSQHQRSCECTHSQQQRLTYHLYPPPRPAAKYSQSPSAHQPPSRHTPYQPRPSVRLPAVRVPQVPAVIEPRERPTARAPQVSVVPVVNDPHERRAARAPQVPVAPIVIDPHERPATRAPEVSVARVVIDPYEDHKSLRSKAIQEGDHMRKCFKERDEAKARNERQRAKELTQRGKAHEVNMILLNKEASAKIFQENNQNRRNEVDLHGLHVPEALSYFDISVQKARDLEESSLCVIVGKGNHSDNNAPKIKPAIQARGESLGLSIEVDPRNDGRLIVSFR</sequence>
<dbReference type="Pfam" id="PF08590">
    <property type="entry name" value="DUF1771"/>
    <property type="match status" value="1"/>
</dbReference>
<accession>A0A9P7EAP6</accession>
<reference evidence="3" key="1">
    <citation type="journal article" date="2020" name="New Phytol.">
        <title>Comparative genomics reveals dynamic genome evolution in host specialist ectomycorrhizal fungi.</title>
        <authorList>
            <person name="Lofgren L.A."/>
            <person name="Nguyen N.H."/>
            <person name="Vilgalys R."/>
            <person name="Ruytinx J."/>
            <person name="Liao H.L."/>
            <person name="Branco S."/>
            <person name="Kuo A."/>
            <person name="LaButti K."/>
            <person name="Lipzen A."/>
            <person name="Andreopoulos W."/>
            <person name="Pangilinan J."/>
            <person name="Riley R."/>
            <person name="Hundley H."/>
            <person name="Na H."/>
            <person name="Barry K."/>
            <person name="Grigoriev I.V."/>
            <person name="Stajich J.E."/>
            <person name="Kennedy P.G."/>
        </authorList>
    </citation>
    <scope>NUCLEOTIDE SEQUENCE</scope>
    <source>
        <strain evidence="3">MN1</strain>
    </source>
</reference>
<dbReference type="GeneID" id="64636656"/>
<evidence type="ECO:0000313" key="4">
    <source>
        <dbReference type="Proteomes" id="UP000807769"/>
    </source>
</evidence>
<comment type="caution">
    <text evidence="3">The sequence shown here is derived from an EMBL/GenBank/DDBJ whole genome shotgun (WGS) entry which is preliminary data.</text>
</comment>
<dbReference type="Proteomes" id="UP000807769">
    <property type="component" value="Unassembled WGS sequence"/>
</dbReference>
<evidence type="ECO:0000313" key="3">
    <source>
        <dbReference type="EMBL" id="KAG1816050.1"/>
    </source>
</evidence>
<evidence type="ECO:0000259" key="2">
    <source>
        <dbReference type="PROSITE" id="PS50828"/>
    </source>
</evidence>
<dbReference type="InterPro" id="IPR002625">
    <property type="entry name" value="Smr_dom"/>
</dbReference>
<dbReference type="SMART" id="SM01162">
    <property type="entry name" value="DUF1771"/>
    <property type="match status" value="1"/>
</dbReference>
<organism evidence="3 4">
    <name type="scientific">Suillus subaureus</name>
    <dbReference type="NCBI Taxonomy" id="48587"/>
    <lineage>
        <taxon>Eukaryota</taxon>
        <taxon>Fungi</taxon>
        <taxon>Dikarya</taxon>
        <taxon>Basidiomycota</taxon>
        <taxon>Agaricomycotina</taxon>
        <taxon>Agaricomycetes</taxon>
        <taxon>Agaricomycetidae</taxon>
        <taxon>Boletales</taxon>
        <taxon>Suillineae</taxon>
        <taxon>Suillaceae</taxon>
        <taxon>Suillus</taxon>
    </lineage>
</organism>
<protein>
    <recommendedName>
        <fullName evidence="2">Smr domain-containing protein</fullName>
    </recommendedName>
</protein>
<dbReference type="EMBL" id="JABBWG010000017">
    <property type="protein sequence ID" value="KAG1816050.1"/>
    <property type="molecule type" value="Genomic_DNA"/>
</dbReference>
<proteinExistence type="predicted"/>
<dbReference type="Pfam" id="PF01713">
    <property type="entry name" value="Smr"/>
    <property type="match status" value="1"/>
</dbReference>
<evidence type="ECO:0000256" key="1">
    <source>
        <dbReference type="SAM" id="MobiDB-lite"/>
    </source>
</evidence>